<name>A0A8S0U491_OLEEU</name>
<evidence type="ECO:0008006" key="4">
    <source>
        <dbReference type="Google" id="ProtNLM"/>
    </source>
</evidence>
<evidence type="ECO:0000313" key="2">
    <source>
        <dbReference type="EMBL" id="CAA3010974.1"/>
    </source>
</evidence>
<feature type="chain" id="PRO_5035945783" description="Secreted protein" evidence="1">
    <location>
        <begin position="22"/>
        <end position="89"/>
    </location>
</feature>
<dbReference type="EMBL" id="CACTIH010007354">
    <property type="protein sequence ID" value="CAA3010974.1"/>
    <property type="molecule type" value="Genomic_DNA"/>
</dbReference>
<sequence>MAFNRAWRIMLGLDLWCSFWSSPMEPLDHVSGQACGVHSGTSATDQDSNMLKASQNFSPTFRMMRKTMYFKVMKLLLQALVRLLDGGVL</sequence>
<proteinExistence type="predicted"/>
<keyword evidence="1" id="KW-0732">Signal</keyword>
<keyword evidence="3" id="KW-1185">Reference proteome</keyword>
<comment type="caution">
    <text evidence="2">The sequence shown here is derived from an EMBL/GenBank/DDBJ whole genome shotgun (WGS) entry which is preliminary data.</text>
</comment>
<evidence type="ECO:0000313" key="3">
    <source>
        <dbReference type="Proteomes" id="UP000594638"/>
    </source>
</evidence>
<dbReference type="AlphaFoldDB" id="A0A8S0U491"/>
<gene>
    <name evidence="2" type="ORF">OLEA9_A089631</name>
</gene>
<dbReference type="Gramene" id="OE9A089631T1">
    <property type="protein sequence ID" value="OE9A089631C1"/>
    <property type="gene ID" value="OE9A089631"/>
</dbReference>
<organism evidence="2 3">
    <name type="scientific">Olea europaea subsp. europaea</name>
    <dbReference type="NCBI Taxonomy" id="158383"/>
    <lineage>
        <taxon>Eukaryota</taxon>
        <taxon>Viridiplantae</taxon>
        <taxon>Streptophyta</taxon>
        <taxon>Embryophyta</taxon>
        <taxon>Tracheophyta</taxon>
        <taxon>Spermatophyta</taxon>
        <taxon>Magnoliopsida</taxon>
        <taxon>eudicotyledons</taxon>
        <taxon>Gunneridae</taxon>
        <taxon>Pentapetalae</taxon>
        <taxon>asterids</taxon>
        <taxon>lamiids</taxon>
        <taxon>Lamiales</taxon>
        <taxon>Oleaceae</taxon>
        <taxon>Oleeae</taxon>
        <taxon>Olea</taxon>
    </lineage>
</organism>
<reference evidence="2 3" key="1">
    <citation type="submission" date="2019-12" db="EMBL/GenBank/DDBJ databases">
        <authorList>
            <person name="Alioto T."/>
            <person name="Alioto T."/>
            <person name="Gomez Garrido J."/>
        </authorList>
    </citation>
    <scope>NUCLEOTIDE SEQUENCE [LARGE SCALE GENOMIC DNA]</scope>
</reference>
<dbReference type="Proteomes" id="UP000594638">
    <property type="component" value="Unassembled WGS sequence"/>
</dbReference>
<accession>A0A8S0U491</accession>
<evidence type="ECO:0000256" key="1">
    <source>
        <dbReference type="SAM" id="SignalP"/>
    </source>
</evidence>
<feature type="signal peptide" evidence="1">
    <location>
        <begin position="1"/>
        <end position="21"/>
    </location>
</feature>
<protein>
    <recommendedName>
        <fullName evidence="4">Secreted protein</fullName>
    </recommendedName>
</protein>